<evidence type="ECO:0000313" key="1">
    <source>
        <dbReference type="EMBL" id="CBH75596.1"/>
    </source>
</evidence>
<protein>
    <submittedName>
        <fullName evidence="1">Uncharacterized protein</fullName>
    </submittedName>
</protein>
<proteinExistence type="predicted"/>
<dbReference type="EMBL" id="CABL01000013">
    <property type="protein sequence ID" value="CBH75596.1"/>
    <property type="molecule type" value="Genomic_DNA"/>
</dbReference>
<accession>E6PGK8</accession>
<organism evidence="1">
    <name type="scientific">mine drainage metagenome</name>
    <dbReference type="NCBI Taxonomy" id="410659"/>
    <lineage>
        <taxon>unclassified sequences</taxon>
        <taxon>metagenomes</taxon>
        <taxon>ecological metagenomes</taxon>
    </lineage>
</organism>
<name>E6PGK8_9ZZZZ</name>
<reference evidence="1" key="1">
    <citation type="submission" date="2009-10" db="EMBL/GenBank/DDBJ databases">
        <title>Diversity of trophic interactions inside an arsenic-rich microbial ecosystem.</title>
        <authorList>
            <person name="Bertin P.N."/>
            <person name="Heinrich-Salmeron A."/>
            <person name="Pelletier E."/>
            <person name="Goulhen-Chollet F."/>
            <person name="Arsene-Ploetze F."/>
            <person name="Gallien S."/>
            <person name="Calteau A."/>
            <person name="Vallenet D."/>
            <person name="Casiot C."/>
            <person name="Chane-Woon-Ming B."/>
            <person name="Giloteaux L."/>
            <person name="Barakat M."/>
            <person name="Bonnefoy V."/>
            <person name="Bruneel O."/>
            <person name="Chandler M."/>
            <person name="Cleiss J."/>
            <person name="Duran R."/>
            <person name="Elbaz-Poulichet F."/>
            <person name="Fonknechten N."/>
            <person name="Lauga B."/>
            <person name="Mornico D."/>
            <person name="Ortet P."/>
            <person name="Schaeffer C."/>
            <person name="Siguier P."/>
            <person name="Alexander Thil Smith A."/>
            <person name="Van Dorsselaer A."/>
            <person name="Weissenbach J."/>
            <person name="Medigue C."/>
            <person name="Le Paslier D."/>
        </authorList>
    </citation>
    <scope>NUCLEOTIDE SEQUENCE</scope>
</reference>
<dbReference type="AlphaFoldDB" id="E6PGK8"/>
<comment type="caution">
    <text evidence="1">The sequence shown here is derived from an EMBL/GenBank/DDBJ whole genome shotgun (WGS) entry which is preliminary data.</text>
</comment>
<gene>
    <name evidence="1" type="ORF">CARN1_1274</name>
</gene>
<sequence>MAAGAALIALGLSAAPAAATTSEAFATNVVGGANTAIKNAMKAPTAKNAVGKRTVAQVPPVEQHPVGGATVQQGLPTGFTYTADASMAFPYGNIGTAKGQWLPGGVDLVAGYGFNPTSRFMVSMYQLQHYPYGFNSGTVPLYLQGFANPIGCVNLNNIAANGCTPQNINVTTKDTFLFFNYEKLFSIKFNNGRVLPIVVTPTYVSRWSKIGASTQNDDTVPFAVNPPDGPIFFNTKTRSAQVWSLAVTVPFLKTPKMFGTFTVAPGWLNHPNGINGVNKAQLYQILYLEYTPDSKTKFFFEPQSSRDYLPTDPYAQHLFAYFLGVSRRLTKNTFVQLQLNSGGPSNETPYGVSAISCASITQCAPVVGGLKATQIQIQFGIGSPSVIQF</sequence>